<evidence type="ECO:0000256" key="2">
    <source>
        <dbReference type="ARBA" id="ARBA00023125"/>
    </source>
</evidence>
<dbReference type="SMART" id="SM00347">
    <property type="entry name" value="HTH_MARR"/>
    <property type="match status" value="1"/>
</dbReference>
<dbReference type="InterPro" id="IPR036390">
    <property type="entry name" value="WH_DNA-bd_sf"/>
</dbReference>
<accession>A0A3R9QKY0</accession>
<keyword evidence="2" id="KW-0238">DNA-binding</keyword>
<feature type="domain" description="HTH marR-type" evidence="4">
    <location>
        <begin position="34"/>
        <end position="168"/>
    </location>
</feature>
<comment type="caution">
    <text evidence="5">The sequence shown here is derived from an EMBL/GenBank/DDBJ whole genome shotgun (WGS) entry which is preliminary data.</text>
</comment>
<dbReference type="GO" id="GO:0003677">
    <property type="term" value="F:DNA binding"/>
    <property type="evidence" value="ECO:0007669"/>
    <property type="project" value="UniProtKB-KW"/>
</dbReference>
<dbReference type="PANTHER" id="PTHR42756:SF1">
    <property type="entry name" value="TRANSCRIPTIONAL REPRESSOR OF EMRAB OPERON"/>
    <property type="match status" value="1"/>
</dbReference>
<keyword evidence="1" id="KW-0805">Transcription regulation</keyword>
<dbReference type="Pfam" id="PF12802">
    <property type="entry name" value="MarR_2"/>
    <property type="match status" value="1"/>
</dbReference>
<keyword evidence="3" id="KW-0804">Transcription</keyword>
<dbReference type="AlphaFoldDB" id="A0A3R9QKY0"/>
<dbReference type="PANTHER" id="PTHR42756">
    <property type="entry name" value="TRANSCRIPTIONAL REGULATOR, MARR"/>
    <property type="match status" value="1"/>
</dbReference>
<dbReference type="SUPFAM" id="SSF46785">
    <property type="entry name" value="Winged helix' DNA-binding domain"/>
    <property type="match status" value="1"/>
</dbReference>
<protein>
    <submittedName>
        <fullName evidence="5">MarR family transcriptional regulator</fullName>
    </submittedName>
</protein>
<dbReference type="EMBL" id="RBVX01000010">
    <property type="protein sequence ID" value="RSL33078.1"/>
    <property type="molecule type" value="Genomic_DNA"/>
</dbReference>
<organism evidence="5 6">
    <name type="scientific">Salibacterium salarium</name>
    <dbReference type="NCBI Taxonomy" id="284579"/>
    <lineage>
        <taxon>Bacteria</taxon>
        <taxon>Bacillati</taxon>
        <taxon>Bacillota</taxon>
        <taxon>Bacilli</taxon>
        <taxon>Bacillales</taxon>
        <taxon>Bacillaceae</taxon>
    </lineage>
</organism>
<dbReference type="GO" id="GO:0003700">
    <property type="term" value="F:DNA-binding transcription factor activity"/>
    <property type="evidence" value="ECO:0007669"/>
    <property type="project" value="InterPro"/>
</dbReference>
<proteinExistence type="predicted"/>
<evidence type="ECO:0000313" key="5">
    <source>
        <dbReference type="EMBL" id="RSL33078.1"/>
    </source>
</evidence>
<evidence type="ECO:0000259" key="4">
    <source>
        <dbReference type="PROSITE" id="PS50995"/>
    </source>
</evidence>
<evidence type="ECO:0000313" key="6">
    <source>
        <dbReference type="Proteomes" id="UP000275076"/>
    </source>
</evidence>
<evidence type="ECO:0000256" key="3">
    <source>
        <dbReference type="ARBA" id="ARBA00023163"/>
    </source>
</evidence>
<dbReference type="Proteomes" id="UP000275076">
    <property type="component" value="Unassembled WGS sequence"/>
</dbReference>
<evidence type="ECO:0000256" key="1">
    <source>
        <dbReference type="ARBA" id="ARBA00023015"/>
    </source>
</evidence>
<dbReference type="PROSITE" id="PS50995">
    <property type="entry name" value="HTH_MARR_2"/>
    <property type="match status" value="1"/>
</dbReference>
<dbReference type="Gene3D" id="1.10.10.10">
    <property type="entry name" value="Winged helix-like DNA-binding domain superfamily/Winged helix DNA-binding domain"/>
    <property type="match status" value="1"/>
</dbReference>
<keyword evidence="6" id="KW-1185">Reference proteome</keyword>
<dbReference type="InterPro" id="IPR036388">
    <property type="entry name" value="WH-like_DNA-bd_sf"/>
</dbReference>
<dbReference type="OrthoDB" id="9799747at2"/>
<name>A0A3R9QKY0_9BACI</name>
<gene>
    <name evidence="5" type="ORF">D7Z54_12285</name>
</gene>
<sequence>MVFELNLLIVKNLNSYRKKTIINYGKETQFLLTKEELLKSIDESLFDLTLKIHEEFGSFYEKIPEKYCWVLILVSKYESLYVKELADLIRISPSSASQLLSKMEKEQYIVREMDPGQRRQTFIKIGKSGEKVLKKMEETREKISAKYLMKLPYEDLESFYDGAVKLKQIVDDEKRSAEK</sequence>
<reference evidence="5 6" key="1">
    <citation type="submission" date="2018-10" db="EMBL/GenBank/DDBJ databases">
        <title>Draft genome sequence of Bacillus salarius IM0101, isolated from a hypersaline soil in Inner Mongolia, China.</title>
        <authorList>
            <person name="Yamprayoonswat W."/>
            <person name="Boonvisut S."/>
            <person name="Jumpathong W."/>
            <person name="Sittihan S."/>
            <person name="Ruangsuj P."/>
            <person name="Wanthongcharoen S."/>
            <person name="Thongpramul N."/>
            <person name="Pimmason S."/>
            <person name="Yu B."/>
            <person name="Yasawong M."/>
        </authorList>
    </citation>
    <scope>NUCLEOTIDE SEQUENCE [LARGE SCALE GENOMIC DNA]</scope>
    <source>
        <strain evidence="5 6">IM0101</strain>
    </source>
</reference>
<dbReference type="InterPro" id="IPR000835">
    <property type="entry name" value="HTH_MarR-typ"/>
</dbReference>